<evidence type="ECO:0000313" key="1">
    <source>
        <dbReference type="EMBL" id="PWJ18159.1"/>
    </source>
</evidence>
<dbReference type="EMBL" id="QGDJ01000005">
    <property type="protein sequence ID" value="PWJ18159.1"/>
    <property type="molecule type" value="Genomic_DNA"/>
</dbReference>
<dbReference type="AlphaFoldDB" id="A0A2Y9AQL9"/>
<dbReference type="Proteomes" id="UP000245839">
    <property type="component" value="Unassembled WGS sequence"/>
</dbReference>
<organism evidence="2 4">
    <name type="scientific">Jannaschia seohaensis</name>
    <dbReference type="NCBI Taxonomy" id="475081"/>
    <lineage>
        <taxon>Bacteria</taxon>
        <taxon>Pseudomonadati</taxon>
        <taxon>Pseudomonadota</taxon>
        <taxon>Alphaproteobacteria</taxon>
        <taxon>Rhodobacterales</taxon>
        <taxon>Roseobacteraceae</taxon>
        <taxon>Jannaschia</taxon>
    </lineage>
</organism>
<evidence type="ECO:0000313" key="4">
    <source>
        <dbReference type="Proteomes" id="UP000251571"/>
    </source>
</evidence>
<evidence type="ECO:0000313" key="3">
    <source>
        <dbReference type="Proteomes" id="UP000245839"/>
    </source>
</evidence>
<accession>A0A2Y9AQL9</accession>
<reference evidence="2 4" key="1">
    <citation type="submission" date="2016-10" db="EMBL/GenBank/DDBJ databases">
        <authorList>
            <person name="Cai Z."/>
        </authorList>
    </citation>
    <scope>NUCLEOTIDE SEQUENCE [LARGE SCALE GENOMIC DNA]</scope>
    <source>
        <strain evidence="2 4">DSM 25227</strain>
    </source>
</reference>
<gene>
    <name evidence="1" type="ORF">BCF38_105147</name>
    <name evidence="2" type="ORF">SAMN05421539_105147</name>
</gene>
<protein>
    <submittedName>
        <fullName evidence="2">Uncharacterized protein</fullName>
    </submittedName>
</protein>
<keyword evidence="3" id="KW-1185">Reference proteome</keyword>
<proteinExistence type="predicted"/>
<dbReference type="EMBL" id="UETC01000005">
    <property type="protein sequence ID" value="SSA46684.1"/>
    <property type="molecule type" value="Genomic_DNA"/>
</dbReference>
<reference evidence="1 3" key="2">
    <citation type="submission" date="2018-03" db="EMBL/GenBank/DDBJ databases">
        <title>Genomic Encyclopedia of Archaeal and Bacterial Type Strains, Phase II (KMG-II): from individual species to whole genera.</title>
        <authorList>
            <person name="Goeker M."/>
        </authorList>
    </citation>
    <scope>NUCLEOTIDE SEQUENCE [LARGE SCALE GENOMIC DNA]</scope>
    <source>
        <strain evidence="1 3">DSM 25227</strain>
    </source>
</reference>
<dbReference type="RefSeq" id="WP_170125423.1">
    <property type="nucleotide sequence ID" value="NZ_QGDJ01000005.1"/>
</dbReference>
<name>A0A2Y9AQL9_9RHOB</name>
<sequence length="45" mass="5212">MFEVHSSTTYEEAFARARAERARVFRSLFSFRRPGWALMSGARTA</sequence>
<evidence type="ECO:0000313" key="2">
    <source>
        <dbReference type="EMBL" id="SSA46684.1"/>
    </source>
</evidence>
<dbReference type="Proteomes" id="UP000251571">
    <property type="component" value="Unassembled WGS sequence"/>
</dbReference>